<proteinExistence type="predicted"/>
<dbReference type="EMBL" id="ON887157">
    <property type="protein sequence ID" value="WBR14664.1"/>
    <property type="molecule type" value="Genomic_DNA"/>
</dbReference>
<dbReference type="Proteomes" id="UP001185135">
    <property type="component" value="Segment"/>
</dbReference>
<feature type="region of interest" description="Disordered" evidence="1">
    <location>
        <begin position="141"/>
        <end position="178"/>
    </location>
</feature>
<organism evidence="2 3">
    <name type="scientific">Pandoravirus kuranda</name>
    <dbReference type="NCBI Taxonomy" id="3019033"/>
    <lineage>
        <taxon>Viruses</taxon>
        <taxon>Pandoravirus</taxon>
    </lineage>
</organism>
<feature type="region of interest" description="Disordered" evidence="1">
    <location>
        <begin position="35"/>
        <end position="100"/>
    </location>
</feature>
<evidence type="ECO:0000313" key="2">
    <source>
        <dbReference type="EMBL" id="WBR14664.1"/>
    </source>
</evidence>
<accession>A0AA95EIM8</accession>
<evidence type="ECO:0000313" key="3">
    <source>
        <dbReference type="Proteomes" id="UP001185135"/>
    </source>
</evidence>
<evidence type="ECO:0000256" key="1">
    <source>
        <dbReference type="SAM" id="MobiDB-lite"/>
    </source>
</evidence>
<reference evidence="2" key="1">
    <citation type="submission" date="2022-06" db="EMBL/GenBank/DDBJ databases">
        <authorList>
            <person name="Legendre M."/>
            <person name="Claverie J.-M."/>
            <person name="Alempic J.-M."/>
            <person name="Abergel C."/>
        </authorList>
    </citation>
    <scope>NUCLEOTIDE SEQUENCE</scope>
    <source>
        <strain evidence="2">Kuranda</strain>
    </source>
</reference>
<protein>
    <submittedName>
        <fullName evidence="2">Uncharacterized protein</fullName>
    </submittedName>
</protein>
<sequence length="199" mass="21443">MKRRQHKPMPIASTRVMLSASKAKAALLAHAARQKALRDEALAPKRCRGTTSLPASTPEPPPPPLCYDTRPRDANDCDPSAQSPTVRDAQRVDHDDDGEVEQKIATLTATIEDICRRIKVHTSSTVAVPRTSAAHVIATAAAPSPTPNPLPPKEPDAPQAPPLDDDQRGRCGQPRTPRIICGPVDCGPPANPSVVFWWE</sequence>
<gene>
    <name evidence="2" type="ORF">pkur_cds_490</name>
</gene>
<name>A0AA95EIM8_9VIRU</name>